<accession>A0A1A9YUJ8</accession>
<sequence length="394" mass="44704">MQENSKKLTPKASNCWQSIKSISSPQLSQLPSLGHYLRINPRYPVTFQADNYYVYQGDCGKPYSHTKTLEFYYQQSGDNDPRAIIVTDSVSPMCNSSTGNAVSNVSQNSSRKTILDLALGSRLGNAPALFMAPCELQVLKSPTQLQASSGLQFAKDCDVHSPCRSPSAKTTSLPHCYNKYRSYSNSDDTTRIYWQMNEIFSERLQIIDDNAQDHEWKLEVLEEWLDILLKVNYSVINNIEKLESSVAEHLERVQRKDIDSLKVLYNNKRWDSRGLSLESISPVSSLDVIDLSKPNLLTEGELTMKKLPVGDELERKLCGYIKSLAIVVAEKRDRVKELEKQIADKQREMEEKVQDKDEIIEKLQNEVRNVFLKVPKSSIEAVLVKILGFVTGKS</sequence>
<dbReference type="PhylomeDB" id="A0A1A9YUJ8"/>
<dbReference type="AlphaFoldDB" id="A0A1A9YUJ8"/>
<reference evidence="2" key="1">
    <citation type="submission" date="2020-05" db="UniProtKB">
        <authorList>
            <consortium name="EnsemblMetazoa"/>
        </authorList>
    </citation>
    <scope>IDENTIFICATION</scope>
    <source>
        <strain evidence="2">Yale</strain>
    </source>
</reference>
<keyword evidence="3" id="KW-1185">Reference proteome</keyword>
<proteinExistence type="predicted"/>
<dbReference type="EMBL" id="CCAG010000689">
    <property type="status" value="NOT_ANNOTATED_CDS"/>
    <property type="molecule type" value="Genomic_DNA"/>
</dbReference>
<dbReference type="Proteomes" id="UP000092444">
    <property type="component" value="Unassembled WGS sequence"/>
</dbReference>
<keyword evidence="1" id="KW-0175">Coiled coil</keyword>
<dbReference type="EnsemblMetazoa" id="GMOY002652-RA">
    <property type="protein sequence ID" value="GMOY002652-PA"/>
    <property type="gene ID" value="GMOY002652"/>
</dbReference>
<protein>
    <submittedName>
        <fullName evidence="2">Uncharacterized protein</fullName>
    </submittedName>
</protein>
<evidence type="ECO:0000256" key="1">
    <source>
        <dbReference type="SAM" id="Coils"/>
    </source>
</evidence>
<organism evidence="2 3">
    <name type="scientific">Glossina morsitans morsitans</name>
    <name type="common">Savannah tsetse fly</name>
    <dbReference type="NCBI Taxonomy" id="37546"/>
    <lineage>
        <taxon>Eukaryota</taxon>
        <taxon>Metazoa</taxon>
        <taxon>Ecdysozoa</taxon>
        <taxon>Arthropoda</taxon>
        <taxon>Hexapoda</taxon>
        <taxon>Insecta</taxon>
        <taxon>Pterygota</taxon>
        <taxon>Neoptera</taxon>
        <taxon>Endopterygota</taxon>
        <taxon>Diptera</taxon>
        <taxon>Brachycera</taxon>
        <taxon>Muscomorpha</taxon>
        <taxon>Hippoboscoidea</taxon>
        <taxon>Glossinidae</taxon>
        <taxon>Glossina</taxon>
    </lineage>
</organism>
<dbReference type="VEuPathDB" id="VectorBase:GMOY002652"/>
<evidence type="ECO:0000313" key="2">
    <source>
        <dbReference type="EnsemblMetazoa" id="GMOY002652-PA"/>
    </source>
</evidence>
<evidence type="ECO:0000313" key="3">
    <source>
        <dbReference type="Proteomes" id="UP000092444"/>
    </source>
</evidence>
<name>A0A1A9YUJ8_GLOMM</name>
<feature type="coiled-coil region" evidence="1">
    <location>
        <begin position="321"/>
        <end position="366"/>
    </location>
</feature>